<evidence type="ECO:0000313" key="4">
    <source>
        <dbReference type="EMBL" id="MBR7829287.1"/>
    </source>
</evidence>
<name>A0A941IKU0_9ACTN</name>
<protein>
    <submittedName>
        <fullName evidence="4">GAF and ANTAR domain-containing protein</fullName>
    </submittedName>
</protein>
<reference evidence="4" key="1">
    <citation type="submission" date="2021-04" db="EMBL/GenBank/DDBJ databases">
        <title>Genome based classification of Actinospica acidithermotolerans sp. nov., an actinobacterium isolated from an Indonesian hot spring.</title>
        <authorList>
            <person name="Kusuma A.B."/>
            <person name="Putra K.E."/>
            <person name="Nafisah S."/>
            <person name="Loh J."/>
            <person name="Nouioui I."/>
            <person name="Goodfellow M."/>
        </authorList>
    </citation>
    <scope>NUCLEOTIDE SEQUENCE</scope>
    <source>
        <strain evidence="4">MGRD01-02</strain>
    </source>
</reference>
<accession>A0A941IKU0</accession>
<dbReference type="SMART" id="SM01012">
    <property type="entry name" value="ANTAR"/>
    <property type="match status" value="1"/>
</dbReference>
<comment type="caution">
    <text evidence="4">The sequence shown here is derived from an EMBL/GenBank/DDBJ whole genome shotgun (WGS) entry which is preliminary data.</text>
</comment>
<dbReference type="AlphaFoldDB" id="A0A941IKU0"/>
<gene>
    <name evidence="4" type="ORF">KDK95_23470</name>
</gene>
<organism evidence="4 5">
    <name type="scientific">Actinospica acidithermotolerans</name>
    <dbReference type="NCBI Taxonomy" id="2828514"/>
    <lineage>
        <taxon>Bacteria</taxon>
        <taxon>Bacillati</taxon>
        <taxon>Actinomycetota</taxon>
        <taxon>Actinomycetes</taxon>
        <taxon>Catenulisporales</taxon>
        <taxon>Actinospicaceae</taxon>
        <taxon>Actinospica</taxon>
    </lineage>
</organism>
<dbReference type="Pfam" id="PF03861">
    <property type="entry name" value="ANTAR"/>
    <property type="match status" value="1"/>
</dbReference>
<evidence type="ECO:0000256" key="2">
    <source>
        <dbReference type="ARBA" id="ARBA00023163"/>
    </source>
</evidence>
<evidence type="ECO:0000313" key="5">
    <source>
        <dbReference type="Proteomes" id="UP000676325"/>
    </source>
</evidence>
<dbReference type="SUPFAM" id="SSF55781">
    <property type="entry name" value="GAF domain-like"/>
    <property type="match status" value="1"/>
</dbReference>
<keyword evidence="2" id="KW-0804">Transcription</keyword>
<keyword evidence="5" id="KW-1185">Reference proteome</keyword>
<dbReference type="Gene3D" id="1.10.10.10">
    <property type="entry name" value="Winged helix-like DNA-binding domain superfamily/Winged helix DNA-binding domain"/>
    <property type="match status" value="1"/>
</dbReference>
<keyword evidence="1" id="KW-0805">Transcription regulation</keyword>
<dbReference type="Proteomes" id="UP000676325">
    <property type="component" value="Unassembled WGS sequence"/>
</dbReference>
<dbReference type="InterPro" id="IPR012074">
    <property type="entry name" value="GAF_ANTAR"/>
</dbReference>
<feature type="domain" description="ANTAR" evidence="3">
    <location>
        <begin position="168"/>
        <end position="229"/>
    </location>
</feature>
<dbReference type="InterPro" id="IPR036388">
    <property type="entry name" value="WH-like_DNA-bd_sf"/>
</dbReference>
<dbReference type="Pfam" id="PF13185">
    <property type="entry name" value="GAF_2"/>
    <property type="match status" value="1"/>
</dbReference>
<dbReference type="PROSITE" id="PS50921">
    <property type="entry name" value="ANTAR"/>
    <property type="match status" value="1"/>
</dbReference>
<dbReference type="Gene3D" id="3.30.450.40">
    <property type="match status" value="1"/>
</dbReference>
<dbReference type="GO" id="GO:0003723">
    <property type="term" value="F:RNA binding"/>
    <property type="evidence" value="ECO:0007669"/>
    <property type="project" value="InterPro"/>
</dbReference>
<proteinExistence type="predicted"/>
<evidence type="ECO:0000259" key="3">
    <source>
        <dbReference type="PROSITE" id="PS50921"/>
    </source>
</evidence>
<dbReference type="InterPro" id="IPR005561">
    <property type="entry name" value="ANTAR"/>
</dbReference>
<dbReference type="InterPro" id="IPR029016">
    <property type="entry name" value="GAF-like_dom_sf"/>
</dbReference>
<evidence type="ECO:0000256" key="1">
    <source>
        <dbReference type="ARBA" id="ARBA00023015"/>
    </source>
</evidence>
<dbReference type="RefSeq" id="WP_212520421.1">
    <property type="nucleotide sequence ID" value="NZ_JAGSOH010000080.1"/>
</dbReference>
<dbReference type="InterPro" id="IPR003018">
    <property type="entry name" value="GAF"/>
</dbReference>
<dbReference type="PIRSF" id="PIRSF036625">
    <property type="entry name" value="GAF_ANTAR"/>
    <property type="match status" value="1"/>
</dbReference>
<dbReference type="EMBL" id="JAGSOH010000080">
    <property type="protein sequence ID" value="MBR7829287.1"/>
    <property type="molecule type" value="Genomic_DNA"/>
</dbReference>
<sequence length="252" mass="26723">MGRDRQLSAAFVGLADTLGEDFDVVDLLERLAARCVAFSSAGAVGIVLSDGRGPLRNIAASQERAAFMELLQLQTGDGPCVECFRTGSMVRVPRVAAEIERWPQLVPALIEAGFPAVVALPLRLRESVIGAVNLFYPQEDPDVADDLPVAQAFSDVAALAMLNSPSRRTGPEDILARLQVTITNKVAVEQAKGFLAESGGISVEAAGTTLRDYAHAHGVRATDLARAVIRREIEASEVLGVPEAAAERARPA</sequence>